<evidence type="ECO:0000313" key="2">
    <source>
        <dbReference type="Proteomes" id="UP001168990"/>
    </source>
</evidence>
<proteinExistence type="predicted"/>
<accession>A0AA39EV60</accession>
<dbReference type="EMBL" id="JAQQBS010001425">
    <property type="protein sequence ID" value="KAK0157394.1"/>
    <property type="molecule type" value="Genomic_DNA"/>
</dbReference>
<organism evidence="1 2">
    <name type="scientific">Microctonus aethiopoides</name>
    <dbReference type="NCBI Taxonomy" id="144406"/>
    <lineage>
        <taxon>Eukaryota</taxon>
        <taxon>Metazoa</taxon>
        <taxon>Ecdysozoa</taxon>
        <taxon>Arthropoda</taxon>
        <taxon>Hexapoda</taxon>
        <taxon>Insecta</taxon>
        <taxon>Pterygota</taxon>
        <taxon>Neoptera</taxon>
        <taxon>Endopterygota</taxon>
        <taxon>Hymenoptera</taxon>
        <taxon>Apocrita</taxon>
        <taxon>Ichneumonoidea</taxon>
        <taxon>Braconidae</taxon>
        <taxon>Euphorinae</taxon>
        <taxon>Microctonus</taxon>
    </lineage>
</organism>
<evidence type="ECO:0000313" key="1">
    <source>
        <dbReference type="EMBL" id="KAK0157394.1"/>
    </source>
</evidence>
<keyword evidence="2" id="KW-1185">Reference proteome</keyword>
<dbReference type="Proteomes" id="UP001168990">
    <property type="component" value="Unassembled WGS sequence"/>
</dbReference>
<protein>
    <submittedName>
        <fullName evidence="1">Uncharacterized protein</fullName>
    </submittedName>
</protein>
<gene>
    <name evidence="1" type="ORF">PV328_011139</name>
</gene>
<name>A0AA39EV60_9HYME</name>
<dbReference type="AlphaFoldDB" id="A0AA39EV60"/>
<reference evidence="1" key="2">
    <citation type="submission" date="2023-03" db="EMBL/GenBank/DDBJ databases">
        <authorList>
            <person name="Inwood S.N."/>
            <person name="Skelly J.G."/>
            <person name="Guhlin J."/>
            <person name="Harrop T.W.R."/>
            <person name="Goldson S.G."/>
            <person name="Dearden P.K."/>
        </authorList>
    </citation>
    <scope>NUCLEOTIDE SEQUENCE</scope>
    <source>
        <strain evidence="1">Irish</strain>
        <tissue evidence="1">Whole body</tissue>
    </source>
</reference>
<sequence>MCETVLLACIEQQVFRENVEKQDTTTHHKELKSLTKIKSDQKFWPEAFSGEFLGKETSIAEQGDLSGESNVDPIKIDFCIDNSEPSPSNTVPESMSVTCNNDLISECNNLGTSIEIAGHSIIYDQGVINRLQHSLEELHNETKTMLNKVLNNQTIIMQYITSDKGVDFLEKLNPRNGLKKQNFNIPIASVVEFDRFMDVLKADPIIKKDTCSLLNTCMDKDHSITKSLVTMLKMFLTKNLASSFTASKQTIEKRKFSDIHYFSIV</sequence>
<reference evidence="1" key="1">
    <citation type="journal article" date="2023" name="bioRxiv">
        <title>Scaffold-level genome assemblies of two parasitoid biocontrol wasps reveal the parthenogenesis mechanism and an associated novel virus.</title>
        <authorList>
            <person name="Inwood S."/>
            <person name="Skelly J."/>
            <person name="Guhlin J."/>
            <person name="Harrop T."/>
            <person name="Goldson S."/>
            <person name="Dearden P."/>
        </authorList>
    </citation>
    <scope>NUCLEOTIDE SEQUENCE</scope>
    <source>
        <strain evidence="1">Irish</strain>
        <tissue evidence="1">Whole body</tissue>
    </source>
</reference>
<comment type="caution">
    <text evidence="1">The sequence shown here is derived from an EMBL/GenBank/DDBJ whole genome shotgun (WGS) entry which is preliminary data.</text>
</comment>